<accession>A0A0N4XNS1</accession>
<dbReference type="SMART" id="SM00214">
    <property type="entry name" value="VWC"/>
    <property type="match status" value="2"/>
</dbReference>
<dbReference type="WBParaSite" id="NBR_0000417301-mRNA-1">
    <property type="protein sequence ID" value="NBR_0000417301-mRNA-1"/>
    <property type="gene ID" value="NBR_0000417301"/>
</dbReference>
<dbReference type="AlphaFoldDB" id="A0A0N4XNS1"/>
<dbReference type="Gene3D" id="6.20.200.20">
    <property type="match status" value="2"/>
</dbReference>
<dbReference type="InterPro" id="IPR001007">
    <property type="entry name" value="VWF_dom"/>
</dbReference>
<dbReference type="GO" id="GO:0005886">
    <property type="term" value="C:plasma membrane"/>
    <property type="evidence" value="ECO:0007669"/>
    <property type="project" value="TreeGrafter"/>
</dbReference>
<dbReference type="PROSITE" id="PS01208">
    <property type="entry name" value="VWFC_1"/>
    <property type="match status" value="1"/>
</dbReference>
<dbReference type="Pfam" id="PF23334">
    <property type="entry name" value="VWC2L_2nd"/>
    <property type="match status" value="2"/>
</dbReference>
<dbReference type="PANTHER" id="PTHR46439:SF1">
    <property type="entry name" value="CYSTEINE-RICH MOTOR NEURON 1 PROTEIN"/>
    <property type="match status" value="1"/>
</dbReference>
<dbReference type="SUPFAM" id="SSF57603">
    <property type="entry name" value="FnI-like domain"/>
    <property type="match status" value="2"/>
</dbReference>
<feature type="domain" description="VWFC" evidence="1">
    <location>
        <begin position="116"/>
        <end position="177"/>
    </location>
</feature>
<evidence type="ECO:0000259" key="1">
    <source>
        <dbReference type="PROSITE" id="PS50184"/>
    </source>
</evidence>
<dbReference type="PROSITE" id="PS50184">
    <property type="entry name" value="VWFC_2"/>
    <property type="match status" value="2"/>
</dbReference>
<reference evidence="2" key="1">
    <citation type="submission" date="2017-02" db="UniProtKB">
        <authorList>
            <consortium name="WormBaseParasite"/>
        </authorList>
    </citation>
    <scope>IDENTIFICATION</scope>
</reference>
<name>A0A0N4XNS1_NIPBR</name>
<sequence length="179" mass="19622">LGFCQRFSFSDGETWQLAPCVSCTCRVGHVLCRAVDCPAIACNNPVMHPDDQCCPRSIFIDFLDSFISLSYSVDQDDQFIYAPEKESLYLDLQPFENDLTLPCPSNTTTEVSGSSTVCTDNYGTAHMAGASWRTDDCTSCECSADGKVMCYRQQCDADANCHGKPLTVKGRCCPVCEGE</sequence>
<feature type="domain" description="VWFC" evidence="1">
    <location>
        <begin position="9"/>
        <end position="58"/>
    </location>
</feature>
<organism evidence="2">
    <name type="scientific">Nippostrongylus brasiliensis</name>
    <name type="common">Rat hookworm</name>
    <dbReference type="NCBI Taxonomy" id="27835"/>
    <lineage>
        <taxon>Eukaryota</taxon>
        <taxon>Metazoa</taxon>
        <taxon>Ecdysozoa</taxon>
        <taxon>Nematoda</taxon>
        <taxon>Chromadorea</taxon>
        <taxon>Rhabditida</taxon>
        <taxon>Rhabditina</taxon>
        <taxon>Rhabditomorpha</taxon>
        <taxon>Strongyloidea</taxon>
        <taxon>Heligmosomidae</taxon>
        <taxon>Nippostrongylus</taxon>
    </lineage>
</organism>
<protein>
    <submittedName>
        <fullName evidence="2">Cysteine-rich motor neuron 1 protein (inferred by orthology to a human protein)</fullName>
    </submittedName>
</protein>
<dbReference type="InterPro" id="IPR052624">
    <property type="entry name" value="CRIM1"/>
</dbReference>
<evidence type="ECO:0000313" key="2">
    <source>
        <dbReference type="WBParaSite" id="NBR_0000417301-mRNA-1"/>
    </source>
</evidence>
<dbReference type="OMA" id="XACCASC"/>
<dbReference type="PANTHER" id="PTHR46439">
    <property type="entry name" value="CYSTEINE-RICH MOTOR NEURON 1 PROTEIN"/>
    <property type="match status" value="1"/>
</dbReference>
<proteinExistence type="predicted"/>